<name>A0A402DPE9_9CELL</name>
<dbReference type="Proteomes" id="UP000289954">
    <property type="component" value="Unassembled WGS sequence"/>
</dbReference>
<reference evidence="2 3" key="1">
    <citation type="submission" date="2019-01" db="EMBL/GenBank/DDBJ databases">
        <title>Draft genome sequence of Cellulomonas takizawaensis strain TKZ-21.</title>
        <authorList>
            <person name="Yamamura H."/>
            <person name="Hayashi T."/>
            <person name="Hamada M."/>
            <person name="Serisawa Y."/>
            <person name="Matsuyama K."/>
            <person name="Nakagawa Y."/>
            <person name="Otoguro M."/>
            <person name="Yanagida F."/>
            <person name="Hayakawa M."/>
        </authorList>
    </citation>
    <scope>NUCLEOTIDE SEQUENCE [LARGE SCALE GENOMIC DNA]</scope>
    <source>
        <strain evidence="2 3">NBRC12680</strain>
    </source>
</reference>
<evidence type="ECO:0000313" key="3">
    <source>
        <dbReference type="Proteomes" id="UP000289954"/>
    </source>
</evidence>
<keyword evidence="3" id="KW-1185">Reference proteome</keyword>
<dbReference type="AlphaFoldDB" id="A0A402DPE9"/>
<evidence type="ECO:0000313" key="2">
    <source>
        <dbReference type="EMBL" id="GCE76007.1"/>
    </source>
</evidence>
<sequence length="144" mass="16027">MNDLDELDLGVLTSTPTRLRATAAALALVVGGKRPSVSEVARLAGVSRQALNKDHKPVTEFVAQLRERWQPAPDSDQARLTADLDQARRALSKERDKRKKAEAERDRALHHLQLAEASLAAERERLRRREVISLPRPQLATPSS</sequence>
<feature type="compositionally biased region" description="Basic and acidic residues" evidence="1">
    <location>
        <begin position="85"/>
        <end position="109"/>
    </location>
</feature>
<evidence type="ECO:0008006" key="4">
    <source>
        <dbReference type="Google" id="ProtNLM"/>
    </source>
</evidence>
<dbReference type="EMBL" id="BIMR01000065">
    <property type="protein sequence ID" value="GCE76007.1"/>
    <property type="molecule type" value="Genomic_DNA"/>
</dbReference>
<gene>
    <name evidence="2" type="ORF">CBZ_10630</name>
</gene>
<protein>
    <recommendedName>
        <fullName evidence="4">KfrA N-terminal DNA-binding domain-containing protein</fullName>
    </recommendedName>
</protein>
<dbReference type="RefSeq" id="WP_130780612.1">
    <property type="nucleotide sequence ID" value="NZ_BIMR01000065.1"/>
</dbReference>
<comment type="caution">
    <text evidence="2">The sequence shown here is derived from an EMBL/GenBank/DDBJ whole genome shotgun (WGS) entry which is preliminary data.</text>
</comment>
<feature type="region of interest" description="Disordered" evidence="1">
    <location>
        <begin position="69"/>
        <end position="109"/>
    </location>
</feature>
<evidence type="ECO:0000256" key="1">
    <source>
        <dbReference type="SAM" id="MobiDB-lite"/>
    </source>
</evidence>
<dbReference type="OrthoDB" id="10004397at2"/>
<organism evidence="2 3">
    <name type="scientific">Cellulomonas biazotea</name>
    <dbReference type="NCBI Taxonomy" id="1709"/>
    <lineage>
        <taxon>Bacteria</taxon>
        <taxon>Bacillati</taxon>
        <taxon>Actinomycetota</taxon>
        <taxon>Actinomycetes</taxon>
        <taxon>Micrococcales</taxon>
        <taxon>Cellulomonadaceae</taxon>
        <taxon>Cellulomonas</taxon>
    </lineage>
</organism>
<accession>A0A402DPE9</accession>
<proteinExistence type="predicted"/>